<dbReference type="EMBL" id="RBLC01000001">
    <property type="protein sequence ID" value="RKS26147.1"/>
    <property type="molecule type" value="Genomic_DNA"/>
</dbReference>
<keyword evidence="4" id="KW-0238">DNA-binding</keyword>
<dbReference type="InterPro" id="IPR036388">
    <property type="entry name" value="WH-like_DNA-bd_sf"/>
</dbReference>
<dbReference type="InterPro" id="IPR051534">
    <property type="entry name" value="CBASS_pafABC_assoc_protein"/>
</dbReference>
<protein>
    <submittedName>
        <fullName evidence="4">Putative DNA-binding transcriptional regulator YafY</fullName>
    </submittedName>
</protein>
<gene>
    <name evidence="4" type="ORF">CLV94_1203</name>
</gene>
<dbReference type="Proteomes" id="UP000277579">
    <property type="component" value="Unassembled WGS sequence"/>
</dbReference>
<name>A0A495MJI8_9FLAO</name>
<dbReference type="Pfam" id="PF13280">
    <property type="entry name" value="WYL"/>
    <property type="match status" value="1"/>
</dbReference>
<dbReference type="Pfam" id="PF08279">
    <property type="entry name" value="HTH_11"/>
    <property type="match status" value="1"/>
</dbReference>
<sequence>MMDESPKRFDRIVAILIQLQSKKIIKAHELADRFEVSLRTIYRDIRTLEASGVPIYSEAGVGYSLLEGYRLPPVMFTREEASSFIAAEKLMEKFTDKELRSHYTSAAFKLKAVLQSSDKDWVSTIESNVLMQPTGKLFNEKVPNTLAVLFKSIAEKTQIILLYQAIEADDTTERLIEPVGVFHENDNWYTLGFCHLRKDYRQFRADRIHQIKTTDKPFTLEHPDLETYMQKDQQKFSTTQVRILVPRKISRYISSQKKHYGFVSQKEVEDGKVEMTFMSRDIEEGFPRWYMMFGDYGTILEPERLKERVLELISKTRSRL</sequence>
<dbReference type="PIRSF" id="PIRSF016838">
    <property type="entry name" value="PafC"/>
    <property type="match status" value="1"/>
</dbReference>
<evidence type="ECO:0000259" key="3">
    <source>
        <dbReference type="PROSITE" id="PS51000"/>
    </source>
</evidence>
<keyword evidence="5" id="KW-1185">Reference proteome</keyword>
<keyword evidence="1" id="KW-0805">Transcription regulation</keyword>
<evidence type="ECO:0000256" key="1">
    <source>
        <dbReference type="ARBA" id="ARBA00023015"/>
    </source>
</evidence>
<dbReference type="AlphaFoldDB" id="A0A495MJI8"/>
<dbReference type="OrthoDB" id="9815009at2"/>
<dbReference type="PANTHER" id="PTHR34580:SF3">
    <property type="entry name" value="PROTEIN PAFB"/>
    <property type="match status" value="1"/>
</dbReference>
<proteinExistence type="predicted"/>
<dbReference type="GO" id="GO:0003677">
    <property type="term" value="F:DNA binding"/>
    <property type="evidence" value="ECO:0007669"/>
    <property type="project" value="UniProtKB-KW"/>
</dbReference>
<dbReference type="SUPFAM" id="SSF46785">
    <property type="entry name" value="Winged helix' DNA-binding domain"/>
    <property type="match status" value="1"/>
</dbReference>
<feature type="domain" description="HTH deoR-type" evidence="3">
    <location>
        <begin position="8"/>
        <end position="63"/>
    </location>
</feature>
<dbReference type="PROSITE" id="PS51000">
    <property type="entry name" value="HTH_DEOR_2"/>
    <property type="match status" value="1"/>
</dbReference>
<dbReference type="GO" id="GO:0003700">
    <property type="term" value="F:DNA-binding transcription factor activity"/>
    <property type="evidence" value="ECO:0007669"/>
    <property type="project" value="InterPro"/>
</dbReference>
<evidence type="ECO:0000313" key="4">
    <source>
        <dbReference type="EMBL" id="RKS26147.1"/>
    </source>
</evidence>
<dbReference type="Gene3D" id="1.10.10.10">
    <property type="entry name" value="Winged helix-like DNA-binding domain superfamily/Winged helix DNA-binding domain"/>
    <property type="match status" value="1"/>
</dbReference>
<dbReference type="InterPro" id="IPR001034">
    <property type="entry name" value="DeoR_HTH"/>
</dbReference>
<dbReference type="InterPro" id="IPR036390">
    <property type="entry name" value="WH_DNA-bd_sf"/>
</dbReference>
<dbReference type="RefSeq" id="WP_121375495.1">
    <property type="nucleotide sequence ID" value="NZ_RBLC01000001.1"/>
</dbReference>
<evidence type="ECO:0000313" key="5">
    <source>
        <dbReference type="Proteomes" id="UP000277579"/>
    </source>
</evidence>
<evidence type="ECO:0000256" key="2">
    <source>
        <dbReference type="ARBA" id="ARBA00023163"/>
    </source>
</evidence>
<dbReference type="InterPro" id="IPR057727">
    <property type="entry name" value="WCX_dom"/>
</dbReference>
<dbReference type="InterPro" id="IPR028349">
    <property type="entry name" value="PafC-like"/>
</dbReference>
<dbReference type="PROSITE" id="PS52050">
    <property type="entry name" value="WYL"/>
    <property type="match status" value="1"/>
</dbReference>
<dbReference type="InterPro" id="IPR026881">
    <property type="entry name" value="WYL_dom"/>
</dbReference>
<dbReference type="InterPro" id="IPR013196">
    <property type="entry name" value="HTH_11"/>
</dbReference>
<organism evidence="4 5">
    <name type="scientific">Flavobacterium endophyticum</name>
    <dbReference type="NCBI Taxonomy" id="1540163"/>
    <lineage>
        <taxon>Bacteria</taxon>
        <taxon>Pseudomonadati</taxon>
        <taxon>Bacteroidota</taxon>
        <taxon>Flavobacteriia</taxon>
        <taxon>Flavobacteriales</taxon>
        <taxon>Flavobacteriaceae</taxon>
        <taxon>Flavobacterium</taxon>
    </lineage>
</organism>
<keyword evidence="2" id="KW-0804">Transcription</keyword>
<comment type="caution">
    <text evidence="4">The sequence shown here is derived from an EMBL/GenBank/DDBJ whole genome shotgun (WGS) entry which is preliminary data.</text>
</comment>
<accession>A0A495MJI8</accession>
<reference evidence="4 5" key="1">
    <citation type="submission" date="2018-10" db="EMBL/GenBank/DDBJ databases">
        <title>Genomic Encyclopedia of Archaeal and Bacterial Type Strains, Phase II (KMG-II): from individual species to whole genera.</title>
        <authorList>
            <person name="Goeker M."/>
        </authorList>
    </citation>
    <scope>NUCLEOTIDE SEQUENCE [LARGE SCALE GENOMIC DNA]</scope>
    <source>
        <strain evidence="4 5">DSM 29537</strain>
    </source>
</reference>
<dbReference type="PANTHER" id="PTHR34580">
    <property type="match status" value="1"/>
</dbReference>
<dbReference type="Pfam" id="PF25583">
    <property type="entry name" value="WCX"/>
    <property type="match status" value="1"/>
</dbReference>